<sequence>MITYEDIRSLSAPERFFTYAEAYLGAANAMCQQMVQDPASGKWSNAAVVLMLAAHAVELFLKGAILAREPSTYLGNRGHNLHELAADYRSHFPEPSFNWDIPFQGEFPVGFSEAEIDAFRKEIPAPSILYRYPVQKGGDEWQGLYGFEANSFLLLLIELKHDFIRIKTQLT</sequence>
<evidence type="ECO:0000313" key="1">
    <source>
        <dbReference type="EMBL" id="QBQ56356.1"/>
    </source>
</evidence>
<evidence type="ECO:0008006" key="4">
    <source>
        <dbReference type="Google" id="ProtNLM"/>
    </source>
</evidence>
<dbReference type="EMBL" id="CP038033">
    <property type="protein sequence ID" value="QBQ56374.1"/>
    <property type="molecule type" value="Genomic_DNA"/>
</dbReference>
<dbReference type="EMBL" id="CP038033">
    <property type="protein sequence ID" value="QBQ56356.1"/>
    <property type="molecule type" value="Genomic_DNA"/>
</dbReference>
<dbReference type="RefSeq" id="WP_134359594.1">
    <property type="nucleotide sequence ID" value="NZ_CP038033.1"/>
</dbReference>
<dbReference type="AlphaFoldDB" id="A0A4P7C442"/>
<dbReference type="Proteomes" id="UP000294325">
    <property type="component" value="Chromosome"/>
</dbReference>
<name>A0A4P7C442_9GAMM</name>
<reference evidence="2 3" key="1">
    <citation type="submission" date="2019-03" db="EMBL/GenBank/DDBJ databases">
        <title>The genome sequence of Nitrosococcus wardiae strain D1FHST reveals the archetypal metabolic capacity of ammonia-oxidizing Gammaproteobacteria.</title>
        <authorList>
            <person name="Wang L."/>
            <person name="Lim C.K."/>
            <person name="Hanson T.E."/>
            <person name="Dang H."/>
            <person name="Klotz M.G."/>
        </authorList>
    </citation>
    <scope>NUCLEOTIDE SEQUENCE [LARGE SCALE GENOMIC DNA]</scope>
    <source>
        <strain evidence="2 3">D1FHS</strain>
    </source>
</reference>
<gene>
    <name evidence="1" type="ORF">E3U44_19020</name>
    <name evidence="2" type="ORF">E3U44_19110</name>
</gene>
<evidence type="ECO:0000313" key="2">
    <source>
        <dbReference type="EMBL" id="QBQ56374.1"/>
    </source>
</evidence>
<keyword evidence="3" id="KW-1185">Reference proteome</keyword>
<dbReference type="OrthoDB" id="5805332at2"/>
<evidence type="ECO:0000313" key="3">
    <source>
        <dbReference type="Proteomes" id="UP000294325"/>
    </source>
</evidence>
<accession>A0A4P7C442</accession>
<dbReference type="KEGG" id="nwr:E3U44_19110"/>
<proteinExistence type="predicted"/>
<protein>
    <recommendedName>
        <fullName evidence="4">HEPN domain-containing protein</fullName>
    </recommendedName>
</protein>
<dbReference type="KEGG" id="nwr:E3U44_19020"/>
<organism evidence="2 3">
    <name type="scientific">Nitrosococcus wardiae</name>
    <dbReference type="NCBI Taxonomy" id="1814290"/>
    <lineage>
        <taxon>Bacteria</taxon>
        <taxon>Pseudomonadati</taxon>
        <taxon>Pseudomonadota</taxon>
        <taxon>Gammaproteobacteria</taxon>
        <taxon>Chromatiales</taxon>
        <taxon>Chromatiaceae</taxon>
        <taxon>Nitrosococcus</taxon>
    </lineage>
</organism>